<evidence type="ECO:0008006" key="10">
    <source>
        <dbReference type="Google" id="ProtNLM"/>
    </source>
</evidence>
<dbReference type="Gene3D" id="1.20.1250.20">
    <property type="entry name" value="MFS general substrate transporter like domains"/>
    <property type="match status" value="1"/>
</dbReference>
<keyword evidence="6 7" id="KW-0472">Membrane</keyword>
<dbReference type="AlphaFoldDB" id="A0A9W8JYT1"/>
<dbReference type="InterPro" id="IPR036259">
    <property type="entry name" value="MFS_trans_sf"/>
</dbReference>
<evidence type="ECO:0000256" key="5">
    <source>
        <dbReference type="ARBA" id="ARBA00022989"/>
    </source>
</evidence>
<evidence type="ECO:0000313" key="9">
    <source>
        <dbReference type="Proteomes" id="UP001148786"/>
    </source>
</evidence>
<reference evidence="8" key="1">
    <citation type="submission" date="2022-07" db="EMBL/GenBank/DDBJ databases">
        <title>Genome Sequence of Agrocybe chaxingu.</title>
        <authorList>
            <person name="Buettner E."/>
        </authorList>
    </citation>
    <scope>NUCLEOTIDE SEQUENCE</scope>
    <source>
        <strain evidence="8">MP-N11</strain>
    </source>
</reference>
<dbReference type="InterPro" id="IPR011701">
    <property type="entry name" value="MFS"/>
</dbReference>
<protein>
    <recommendedName>
        <fullName evidence="10">MFS general substrate transporter</fullName>
    </recommendedName>
</protein>
<evidence type="ECO:0000256" key="6">
    <source>
        <dbReference type="ARBA" id="ARBA00023136"/>
    </source>
</evidence>
<feature type="transmembrane region" description="Helical" evidence="7">
    <location>
        <begin position="321"/>
        <end position="346"/>
    </location>
</feature>
<dbReference type="PANTHER" id="PTHR23514">
    <property type="entry name" value="BYPASS OF STOP CODON PROTEIN 6"/>
    <property type="match status" value="1"/>
</dbReference>
<dbReference type="Pfam" id="PF07690">
    <property type="entry name" value="MFS_1"/>
    <property type="match status" value="1"/>
</dbReference>
<keyword evidence="9" id="KW-1185">Reference proteome</keyword>
<evidence type="ECO:0000256" key="7">
    <source>
        <dbReference type="SAM" id="Phobius"/>
    </source>
</evidence>
<feature type="transmembrane region" description="Helical" evidence="7">
    <location>
        <begin position="358"/>
        <end position="376"/>
    </location>
</feature>
<sequence>MPLKSPSRRHFDFPASYHAYGLRTPSSSAPPTAVPSRKASVATLIGETTPDHSKMERLKWRLASGFFAYFLCGWGDAVTGTVLPHFMAEFQVSYTLSSLLYAGSTTGYLFGTFLVELIINYLSQFNLTKTCWSWFPASILFSRKHTQKKLGFSPSQGRLLTLLFSSTVHAMFFVMMGSRSGYWVLFFGYVVAAFARSILTASLNAYFASGPQQSLGYAYGLWSLGGVASPLVCQGLISKGVPWNHFYLGSLVLSAMNTTFLVLTFMPTEAEFLCDRETAILASNPPSSGNTTPTRYAEHKNPTKVTTKDGTTLRLALTLSYLWAISVFSLLYCGCETATQAFMVSYLRGTRKANPKTAGYVTSGFWGGITVGRLIWGHYTPKLTYTQRKWVIEGCMFFTVAKPPSDLFAAVIGLIMQILIWTVNSNAQNAFATCVIGLVFGPIFPAILTLANDILPSEVRMVSMALISAAASFGAGAITFLWALFPSKVPLRKSAA</sequence>
<feature type="transmembrane region" description="Helical" evidence="7">
    <location>
        <begin position="407"/>
        <end position="423"/>
    </location>
</feature>
<comment type="similarity">
    <text evidence="2">Belongs to the major facilitator superfamily.</text>
</comment>
<keyword evidence="5 7" id="KW-1133">Transmembrane helix</keyword>
<feature type="transmembrane region" description="Helical" evidence="7">
    <location>
        <begin position="182"/>
        <end position="207"/>
    </location>
</feature>
<keyword evidence="4 7" id="KW-0812">Transmembrane</keyword>
<name>A0A9W8JYT1_9AGAR</name>
<dbReference type="GO" id="GO:0022857">
    <property type="term" value="F:transmembrane transporter activity"/>
    <property type="evidence" value="ECO:0007669"/>
    <property type="project" value="InterPro"/>
</dbReference>
<organism evidence="8 9">
    <name type="scientific">Agrocybe chaxingu</name>
    <dbReference type="NCBI Taxonomy" id="84603"/>
    <lineage>
        <taxon>Eukaryota</taxon>
        <taxon>Fungi</taxon>
        <taxon>Dikarya</taxon>
        <taxon>Basidiomycota</taxon>
        <taxon>Agaricomycotina</taxon>
        <taxon>Agaricomycetes</taxon>
        <taxon>Agaricomycetidae</taxon>
        <taxon>Agaricales</taxon>
        <taxon>Agaricineae</taxon>
        <taxon>Strophariaceae</taxon>
        <taxon>Agrocybe</taxon>
    </lineage>
</organism>
<feature type="transmembrane region" description="Helical" evidence="7">
    <location>
        <begin position="463"/>
        <end position="485"/>
    </location>
</feature>
<dbReference type="EMBL" id="JANKHO010000638">
    <property type="protein sequence ID" value="KAJ3507663.1"/>
    <property type="molecule type" value="Genomic_DNA"/>
</dbReference>
<dbReference type="PANTHER" id="PTHR23514:SF3">
    <property type="entry name" value="BYPASS OF STOP CODON PROTEIN 6"/>
    <property type="match status" value="1"/>
</dbReference>
<dbReference type="OrthoDB" id="413079at2759"/>
<evidence type="ECO:0000256" key="3">
    <source>
        <dbReference type="ARBA" id="ARBA00022448"/>
    </source>
</evidence>
<evidence type="ECO:0000256" key="4">
    <source>
        <dbReference type="ARBA" id="ARBA00022692"/>
    </source>
</evidence>
<feature type="transmembrane region" description="Helical" evidence="7">
    <location>
        <begin position="246"/>
        <end position="266"/>
    </location>
</feature>
<gene>
    <name evidence="8" type="ORF">NLJ89_g6181</name>
</gene>
<comment type="caution">
    <text evidence="8">The sequence shown here is derived from an EMBL/GenBank/DDBJ whole genome shotgun (WGS) entry which is preliminary data.</text>
</comment>
<feature type="transmembrane region" description="Helical" evidence="7">
    <location>
        <begin position="430"/>
        <end position="451"/>
    </location>
</feature>
<evidence type="ECO:0000313" key="8">
    <source>
        <dbReference type="EMBL" id="KAJ3507663.1"/>
    </source>
</evidence>
<evidence type="ECO:0000256" key="1">
    <source>
        <dbReference type="ARBA" id="ARBA00004127"/>
    </source>
</evidence>
<comment type="subcellular location">
    <subcellularLocation>
        <location evidence="1">Endomembrane system</location>
        <topology evidence="1">Multi-pass membrane protein</topology>
    </subcellularLocation>
</comment>
<evidence type="ECO:0000256" key="2">
    <source>
        <dbReference type="ARBA" id="ARBA00008335"/>
    </source>
</evidence>
<keyword evidence="3" id="KW-0813">Transport</keyword>
<dbReference type="Proteomes" id="UP001148786">
    <property type="component" value="Unassembled WGS sequence"/>
</dbReference>
<dbReference type="SUPFAM" id="SSF103473">
    <property type="entry name" value="MFS general substrate transporter"/>
    <property type="match status" value="1"/>
</dbReference>
<feature type="transmembrane region" description="Helical" evidence="7">
    <location>
        <begin position="62"/>
        <end position="87"/>
    </location>
</feature>
<proteinExistence type="inferred from homology"/>
<dbReference type="InterPro" id="IPR051788">
    <property type="entry name" value="MFS_Transporter"/>
</dbReference>
<dbReference type="GO" id="GO:0016020">
    <property type="term" value="C:membrane"/>
    <property type="evidence" value="ECO:0007669"/>
    <property type="project" value="TreeGrafter"/>
</dbReference>
<accession>A0A9W8JYT1</accession>
<dbReference type="GO" id="GO:0012505">
    <property type="term" value="C:endomembrane system"/>
    <property type="evidence" value="ECO:0007669"/>
    <property type="project" value="UniProtKB-SubCell"/>
</dbReference>
<feature type="transmembrane region" description="Helical" evidence="7">
    <location>
        <begin position="99"/>
        <end position="119"/>
    </location>
</feature>